<organism evidence="12">
    <name type="scientific">Kwoniella pini CBS 10737</name>
    <dbReference type="NCBI Taxonomy" id="1296096"/>
    <lineage>
        <taxon>Eukaryota</taxon>
        <taxon>Fungi</taxon>
        <taxon>Dikarya</taxon>
        <taxon>Basidiomycota</taxon>
        <taxon>Agaricomycotina</taxon>
        <taxon>Tremellomycetes</taxon>
        <taxon>Tremellales</taxon>
        <taxon>Cryptococcaceae</taxon>
        <taxon>Kwoniella</taxon>
    </lineage>
</organism>
<proteinExistence type="inferred from homology"/>
<evidence type="ECO:0000256" key="8">
    <source>
        <dbReference type="ARBA" id="ARBA00023239"/>
    </source>
</evidence>
<evidence type="ECO:0000313" key="12">
    <source>
        <dbReference type="EMBL" id="OCF46722.1"/>
    </source>
</evidence>
<dbReference type="EMBL" id="KI894015">
    <property type="protein sequence ID" value="OCF46722.1"/>
    <property type="molecule type" value="Genomic_DNA"/>
</dbReference>
<dbReference type="FunFam" id="3.90.1150.10:FF:000001">
    <property type="entry name" value="Aspartate aminotransferase"/>
    <property type="match status" value="1"/>
</dbReference>
<evidence type="ECO:0000256" key="5">
    <source>
        <dbReference type="ARBA" id="ARBA00022679"/>
    </source>
</evidence>
<dbReference type="EC" id="2.6.1.1" evidence="9"/>
<dbReference type="InterPro" id="IPR000796">
    <property type="entry name" value="Asp_trans"/>
</dbReference>
<dbReference type="Pfam" id="PF03328">
    <property type="entry name" value="HpcH_HpaI"/>
    <property type="match status" value="1"/>
</dbReference>
<evidence type="ECO:0000259" key="10">
    <source>
        <dbReference type="Pfam" id="PF00155"/>
    </source>
</evidence>
<dbReference type="FunFam" id="3.20.20.60:FF:000004">
    <property type="entry name" value="5-keto-4-deoxy-D-glucarate aldolase"/>
    <property type="match status" value="1"/>
</dbReference>
<comment type="catalytic activity">
    <reaction evidence="9">
        <text>L-aspartate + 2-oxoglutarate = oxaloacetate + L-glutamate</text>
        <dbReference type="Rhea" id="RHEA:21824"/>
        <dbReference type="ChEBI" id="CHEBI:16452"/>
        <dbReference type="ChEBI" id="CHEBI:16810"/>
        <dbReference type="ChEBI" id="CHEBI:29985"/>
        <dbReference type="ChEBI" id="CHEBI:29991"/>
        <dbReference type="EC" id="2.6.1.1"/>
    </reaction>
</comment>
<evidence type="ECO:0000256" key="9">
    <source>
        <dbReference type="RuleBase" id="RU000480"/>
    </source>
</evidence>
<dbReference type="Gene3D" id="3.20.20.60">
    <property type="entry name" value="Phosphoenolpyruvate-binding domains"/>
    <property type="match status" value="1"/>
</dbReference>
<feature type="domain" description="HpcH/HpaI aldolase/citrate lyase" evidence="11">
    <location>
        <begin position="34"/>
        <end position="257"/>
    </location>
</feature>
<dbReference type="CDD" id="cd00609">
    <property type="entry name" value="AAT_like"/>
    <property type="match status" value="1"/>
</dbReference>
<dbReference type="InterPro" id="IPR015421">
    <property type="entry name" value="PyrdxlP-dep_Trfase_major"/>
</dbReference>
<dbReference type="PANTHER" id="PTHR11879:SF55">
    <property type="entry name" value="GLUTAMATE OXALOACETATE TRANSAMINASE 1, ISOFORM B"/>
    <property type="match status" value="1"/>
</dbReference>
<feature type="domain" description="Aminotransferase class I/classII large" evidence="10">
    <location>
        <begin position="308"/>
        <end position="673"/>
    </location>
</feature>
<dbReference type="SUPFAM" id="SSF53383">
    <property type="entry name" value="PLP-dependent transferases"/>
    <property type="match status" value="1"/>
</dbReference>
<evidence type="ECO:0000256" key="3">
    <source>
        <dbReference type="ARBA" id="ARBA00011738"/>
    </source>
</evidence>
<dbReference type="SUPFAM" id="SSF51621">
    <property type="entry name" value="Phosphoenolpyruvate/pyruvate domain"/>
    <property type="match status" value="1"/>
</dbReference>
<dbReference type="Gene3D" id="3.90.1150.10">
    <property type="entry name" value="Aspartate Aminotransferase, domain 1"/>
    <property type="match status" value="1"/>
</dbReference>
<keyword evidence="8" id="KW-0456">Lyase</keyword>
<keyword evidence="4 9" id="KW-0032">Aminotransferase</keyword>
<evidence type="ECO:0000256" key="4">
    <source>
        <dbReference type="ARBA" id="ARBA00022576"/>
    </source>
</evidence>
<protein>
    <recommendedName>
        <fullName evidence="9">Aspartate aminotransferase</fullName>
        <ecNumber evidence="9">2.6.1.1</ecNumber>
    </recommendedName>
</protein>
<evidence type="ECO:0000259" key="11">
    <source>
        <dbReference type="Pfam" id="PF03328"/>
    </source>
</evidence>
<dbReference type="InterPro" id="IPR005000">
    <property type="entry name" value="Aldolase/citrate-lyase_domain"/>
</dbReference>
<dbReference type="PRINTS" id="PR00799">
    <property type="entry name" value="TRANSAMINASE"/>
</dbReference>
<dbReference type="GO" id="GO:0006532">
    <property type="term" value="P:aspartate biosynthetic process"/>
    <property type="evidence" value="ECO:0007669"/>
    <property type="project" value="TreeGrafter"/>
</dbReference>
<comment type="subunit">
    <text evidence="3 9">Homodimer.</text>
</comment>
<dbReference type="Gene3D" id="3.40.640.10">
    <property type="entry name" value="Type I PLP-dependent aspartate aminotransferase-like (Major domain)"/>
    <property type="match status" value="1"/>
</dbReference>
<dbReference type="GO" id="GO:0030170">
    <property type="term" value="F:pyridoxal phosphate binding"/>
    <property type="evidence" value="ECO:0007669"/>
    <property type="project" value="InterPro"/>
</dbReference>
<dbReference type="AlphaFoldDB" id="A0A1B9HTX2"/>
<gene>
    <name evidence="12" type="ORF">I206_07109</name>
</gene>
<dbReference type="InterPro" id="IPR015424">
    <property type="entry name" value="PyrdxlP-dep_Trfase"/>
</dbReference>
<dbReference type="Pfam" id="PF00155">
    <property type="entry name" value="Aminotran_1_2"/>
    <property type="match status" value="1"/>
</dbReference>
<dbReference type="GO" id="GO:0046872">
    <property type="term" value="F:metal ion binding"/>
    <property type="evidence" value="ECO:0007669"/>
    <property type="project" value="UniProtKB-KW"/>
</dbReference>
<comment type="similarity">
    <text evidence="2">Belongs to the class-I pyridoxal-phosphate-dependent aminotransferase family.</text>
</comment>
<evidence type="ECO:0000256" key="1">
    <source>
        <dbReference type="ARBA" id="ARBA00001933"/>
    </source>
</evidence>
<reference evidence="12" key="2">
    <citation type="submission" date="2016-07" db="EMBL/GenBank/DDBJ databases">
        <title>Evolution of pathogenesis and genome organization in the Tremellales.</title>
        <authorList>
            <person name="Cuomo C."/>
            <person name="Litvintseva A."/>
            <person name="Heitman J."/>
            <person name="Chen Y."/>
            <person name="Sun S."/>
            <person name="Springer D."/>
            <person name="Dromer F."/>
            <person name="Young S."/>
            <person name="Zeng Q."/>
            <person name="Chapman S."/>
            <person name="Gujja S."/>
            <person name="Saif S."/>
            <person name="Birren B."/>
        </authorList>
    </citation>
    <scope>NUCLEOTIDE SEQUENCE</scope>
    <source>
        <strain evidence="12">CBS 10737</strain>
    </source>
</reference>
<reference evidence="12" key="1">
    <citation type="submission" date="2013-07" db="EMBL/GenBank/DDBJ databases">
        <title>The Genome Sequence of Cryptococcus pinus CBS10737.</title>
        <authorList>
            <consortium name="The Broad Institute Genome Sequencing Platform"/>
            <person name="Cuomo C."/>
            <person name="Litvintseva A."/>
            <person name="Chen Y."/>
            <person name="Heitman J."/>
            <person name="Sun S."/>
            <person name="Springer D."/>
            <person name="Dromer F."/>
            <person name="Young S.K."/>
            <person name="Zeng Q."/>
            <person name="Gargeya S."/>
            <person name="Fitzgerald M."/>
            <person name="Abouelleil A."/>
            <person name="Alvarado L."/>
            <person name="Berlin A.M."/>
            <person name="Chapman S.B."/>
            <person name="Dewar J."/>
            <person name="Goldberg J."/>
            <person name="Griggs A."/>
            <person name="Gujja S."/>
            <person name="Hansen M."/>
            <person name="Howarth C."/>
            <person name="Imamovic A."/>
            <person name="Larimer J."/>
            <person name="McCowan C."/>
            <person name="Murphy C."/>
            <person name="Pearson M."/>
            <person name="Priest M."/>
            <person name="Roberts A."/>
            <person name="Saif S."/>
            <person name="Shea T."/>
            <person name="Sykes S."/>
            <person name="Wortman J."/>
            <person name="Nusbaum C."/>
            <person name="Birren B."/>
        </authorList>
    </citation>
    <scope>NUCLEOTIDE SEQUENCE [LARGE SCALE GENOMIC DNA]</scope>
    <source>
        <strain evidence="12">CBS 10737</strain>
    </source>
</reference>
<accession>A0A1B9HTX2</accession>
<evidence type="ECO:0000256" key="6">
    <source>
        <dbReference type="ARBA" id="ARBA00022723"/>
    </source>
</evidence>
<dbReference type="OrthoDB" id="6752799at2759"/>
<dbReference type="InterPro" id="IPR004838">
    <property type="entry name" value="NHTrfase_class1_PyrdxlP-BS"/>
</dbReference>
<keyword evidence="6" id="KW-0479">Metal-binding</keyword>
<dbReference type="GO" id="GO:0004069">
    <property type="term" value="F:L-aspartate:2-oxoglutarate aminotransferase activity"/>
    <property type="evidence" value="ECO:0007669"/>
    <property type="project" value="UniProtKB-EC"/>
</dbReference>
<dbReference type="GO" id="GO:0005829">
    <property type="term" value="C:cytosol"/>
    <property type="evidence" value="ECO:0007669"/>
    <property type="project" value="TreeGrafter"/>
</dbReference>
<evidence type="ECO:0000256" key="7">
    <source>
        <dbReference type="ARBA" id="ARBA00022898"/>
    </source>
</evidence>
<dbReference type="InterPro" id="IPR015422">
    <property type="entry name" value="PyrdxlP-dep_Trfase_small"/>
</dbReference>
<dbReference type="GO" id="GO:0016829">
    <property type="term" value="F:lyase activity"/>
    <property type="evidence" value="ECO:0007669"/>
    <property type="project" value="UniProtKB-KW"/>
</dbReference>
<keyword evidence="5 9" id="KW-0808">Transferase</keyword>
<sequence length="680" mass="75167">MTRINGYTEDDMLIASRRRLTAMNRLHRGETIYGTFMMLSSAWTSRVVAQAGWDYVIVDCEHGNIGDSEMHDSVNAVADCGVSPIVRVRGIDPTSIKRALDTGAHGLMLPMINTAEQARQVVRASKFPPMGVRGQGSPFSASAHGLSTPQYLKYANKNLLTIIQIESQEGLANVEEICQVPGVDAIFIGPNDLSMSLQFYAPPKWDEPVFLAALNKIHSTCKKHGVPVGILYPNGPSAVAKQKLQHFDIVAVGGDVKALNGWMVDQLTIAKAPPSQFNYDTYNEIELSIPDTMFALKARYDADKNGSKVNLAPGTYRDQDGNPWVLPSVRKATQLVMNSPSYNHEYLGIQGHQEFLKAAAQLILGKWSPDIASLHTSGGTGACHMGAVLLKRLFRNSPNPPSIYISDPSWENHHSVFRHAGHQTSSYPIYNTQAKSLDFKAMRNFVAQADPNSIFVLHACAHNPTGCDPSPEQWDELAQLFKEKSHIAFFDCAYQGYASGDLQEDVYSIATFSRQGVQMLVAQSFSKNAGMYGERLGALHIPCDSADAAAKVVDLLKYLNRREVSTAPRFASDIMTKILTSNDLYEDWKVDVATMADRMADMRKQLVDLLIRMKTPGDWNHITAQKGMFSYTGLSAKQCEYLTEDCHIYLPPSGRLSLTGLTTHNLEYVAKSIDFAVRNF</sequence>
<comment type="miscellaneous">
    <text evidence="9">In eukaryotes there are cytoplasmic, mitochondrial and chloroplastic isozymes.</text>
</comment>
<comment type="cofactor">
    <cofactor evidence="1">
        <name>pyridoxal 5'-phosphate</name>
        <dbReference type="ChEBI" id="CHEBI:597326"/>
    </cofactor>
</comment>
<dbReference type="STRING" id="1296096.A0A1B9HTX2"/>
<dbReference type="PROSITE" id="PS00105">
    <property type="entry name" value="AA_TRANSFER_CLASS_1"/>
    <property type="match status" value="1"/>
</dbReference>
<keyword evidence="7" id="KW-0663">Pyridoxal phosphate</keyword>
<dbReference type="PANTHER" id="PTHR11879">
    <property type="entry name" value="ASPARTATE AMINOTRANSFERASE"/>
    <property type="match status" value="1"/>
</dbReference>
<evidence type="ECO:0000256" key="2">
    <source>
        <dbReference type="ARBA" id="ARBA00007441"/>
    </source>
</evidence>
<dbReference type="InterPro" id="IPR015813">
    <property type="entry name" value="Pyrv/PenolPyrv_kinase-like_dom"/>
</dbReference>
<name>A0A1B9HTX2_9TREE</name>
<dbReference type="InterPro" id="IPR040442">
    <property type="entry name" value="Pyrv_kinase-like_dom_sf"/>
</dbReference>
<dbReference type="InterPro" id="IPR004839">
    <property type="entry name" value="Aminotransferase_I/II_large"/>
</dbReference>